<name>A0A235BTW8_UNCW3</name>
<dbReference type="EMBL" id="NOZP01000080">
    <property type="protein sequence ID" value="OYD15903.1"/>
    <property type="molecule type" value="Genomic_DNA"/>
</dbReference>
<dbReference type="PANTHER" id="PTHR43377">
    <property type="entry name" value="BILIVERDIN REDUCTASE A"/>
    <property type="match status" value="1"/>
</dbReference>
<dbReference type="InterPro" id="IPR051450">
    <property type="entry name" value="Gfo/Idh/MocA_Oxidoreductases"/>
</dbReference>
<dbReference type="SUPFAM" id="SSF55347">
    <property type="entry name" value="Glyceraldehyde-3-phosphate dehydrogenase-like, C-terminal domain"/>
    <property type="match status" value="1"/>
</dbReference>
<dbReference type="Proteomes" id="UP000215559">
    <property type="component" value="Unassembled WGS sequence"/>
</dbReference>
<proteinExistence type="predicted"/>
<gene>
    <name evidence="2" type="ORF">CH330_04415</name>
</gene>
<dbReference type="PANTHER" id="PTHR43377:SF6">
    <property type="entry name" value="GFO_IDH_MOCA-LIKE OXIDOREDUCTASE N-TERMINAL DOMAIN-CONTAINING PROTEIN"/>
    <property type="match status" value="1"/>
</dbReference>
<organism evidence="2 3">
    <name type="scientific">candidate division WOR-3 bacterium JGI_Cruoil_03_51_56</name>
    <dbReference type="NCBI Taxonomy" id="1973747"/>
    <lineage>
        <taxon>Bacteria</taxon>
        <taxon>Bacteria division WOR-3</taxon>
    </lineage>
</organism>
<dbReference type="Gene3D" id="3.40.50.720">
    <property type="entry name" value="NAD(P)-binding Rossmann-like Domain"/>
    <property type="match status" value="1"/>
</dbReference>
<sequence>MVSQERPSLMEPLGIGVVGAGRWGKNYLSTLLRITECRIAAVADSDPAVRSYIEHRYAVPTFSDLTEMLSQSILSAVIIATPDRTHFPLACQSLDAGKDTLVEKPMTRDCANAASLVSLAESRGLILAVGHTMLYHPGFCNLRTAVTRGRIGRPLRVTAIRTSFGSADKQTNVIWDLAPHDLAMTISMFGNPISARARFTEQNQDIADFELLFDQKIHAYGKVAWQTGPITRRFSMSGSHSSVLWEEKPGVAQDPNELPLTRQCRDFVACCINRTTPQSDARLGLAVIRSLDALNESARQNGQWLPVVEPACC</sequence>
<evidence type="ECO:0000259" key="1">
    <source>
        <dbReference type="Pfam" id="PF01408"/>
    </source>
</evidence>
<comment type="caution">
    <text evidence="2">The sequence shown here is derived from an EMBL/GenBank/DDBJ whole genome shotgun (WGS) entry which is preliminary data.</text>
</comment>
<dbReference type="Gene3D" id="3.30.360.10">
    <property type="entry name" value="Dihydrodipicolinate Reductase, domain 2"/>
    <property type="match status" value="1"/>
</dbReference>
<dbReference type="AlphaFoldDB" id="A0A235BTW8"/>
<dbReference type="InterPro" id="IPR036291">
    <property type="entry name" value="NAD(P)-bd_dom_sf"/>
</dbReference>
<evidence type="ECO:0000313" key="3">
    <source>
        <dbReference type="Proteomes" id="UP000215559"/>
    </source>
</evidence>
<dbReference type="Pfam" id="PF01408">
    <property type="entry name" value="GFO_IDH_MocA"/>
    <property type="match status" value="1"/>
</dbReference>
<reference evidence="2 3" key="1">
    <citation type="submission" date="2017-07" db="EMBL/GenBank/DDBJ databases">
        <title>Recovery of genomes from metagenomes via a dereplication, aggregation, and scoring strategy.</title>
        <authorList>
            <person name="Sieber C.M."/>
            <person name="Probst A.J."/>
            <person name="Sharrar A."/>
            <person name="Thomas B.C."/>
            <person name="Hess M."/>
            <person name="Tringe S.G."/>
            <person name="Banfield J.F."/>
        </authorList>
    </citation>
    <scope>NUCLEOTIDE SEQUENCE [LARGE SCALE GENOMIC DNA]</scope>
    <source>
        <strain evidence="2">JGI_Cruoil_03_51_56</strain>
    </source>
</reference>
<dbReference type="GO" id="GO:0000166">
    <property type="term" value="F:nucleotide binding"/>
    <property type="evidence" value="ECO:0007669"/>
    <property type="project" value="InterPro"/>
</dbReference>
<evidence type="ECO:0000313" key="2">
    <source>
        <dbReference type="EMBL" id="OYD15903.1"/>
    </source>
</evidence>
<dbReference type="InterPro" id="IPR000683">
    <property type="entry name" value="Gfo/Idh/MocA-like_OxRdtase_N"/>
</dbReference>
<dbReference type="SUPFAM" id="SSF51735">
    <property type="entry name" value="NAD(P)-binding Rossmann-fold domains"/>
    <property type="match status" value="1"/>
</dbReference>
<protein>
    <recommendedName>
        <fullName evidence="1">Gfo/Idh/MocA-like oxidoreductase N-terminal domain-containing protein</fullName>
    </recommendedName>
</protein>
<feature type="domain" description="Gfo/Idh/MocA-like oxidoreductase N-terminal" evidence="1">
    <location>
        <begin position="14"/>
        <end position="131"/>
    </location>
</feature>
<accession>A0A235BTW8</accession>